<proteinExistence type="predicted"/>
<feature type="compositionally biased region" description="Basic and acidic residues" evidence="1">
    <location>
        <begin position="17"/>
        <end position="26"/>
    </location>
</feature>
<sequence>MPPQRLGAPSWMTSLARAEHSSDDGSWRLSNPAIEPDLPHPSNRFAFIPPRATFESIAEWATARVEERVEKGDSSEEMTSVGSDSMEEATSSQSSTGPGITAQHGINNSGQMHLQQQQSLSAEFYPIPATAHFIHHQPPPFSFSASHTPVSVVGSPQTNRRPPPRPRSASGVDAGFHPSVGYQHSGGWDVYSPTADPAAPAAAMSSSPPNFPHNGFQVSPDVNDAPHYSEVAALTSMCRFYYANLFKNVLACNLEGLQLDIDRFWEYVGKHFLGLFFYESVCHRLLQIEKSVLHEVSDALMVHPIEQRAMYMHQVAIVSDFAVQLYAQAKHLQTLAGHNSRPAQ</sequence>
<evidence type="ECO:0000256" key="1">
    <source>
        <dbReference type="SAM" id="MobiDB-lite"/>
    </source>
</evidence>
<feature type="region of interest" description="Disordered" evidence="1">
    <location>
        <begin position="67"/>
        <end position="106"/>
    </location>
</feature>
<dbReference type="KEGG" id="acan:ACA1_395190"/>
<evidence type="ECO:0000313" key="2">
    <source>
        <dbReference type="EMBL" id="ELR18702.1"/>
    </source>
</evidence>
<accession>L8H0G4</accession>
<name>L8H0G4_ACACF</name>
<feature type="compositionally biased region" description="Polar residues" evidence="1">
    <location>
        <begin position="77"/>
        <end position="106"/>
    </location>
</feature>
<feature type="compositionally biased region" description="Polar residues" evidence="1">
    <location>
        <begin position="143"/>
        <end position="159"/>
    </location>
</feature>
<dbReference type="AlphaFoldDB" id="L8H0G4"/>
<reference evidence="2 3" key="1">
    <citation type="journal article" date="2013" name="Genome Biol.">
        <title>Genome of Acanthamoeba castellanii highlights extensive lateral gene transfer and early evolution of tyrosine kinase signaling.</title>
        <authorList>
            <person name="Clarke M."/>
            <person name="Lohan A.J."/>
            <person name="Liu B."/>
            <person name="Lagkouvardos I."/>
            <person name="Roy S."/>
            <person name="Zafar N."/>
            <person name="Bertelli C."/>
            <person name="Schilde C."/>
            <person name="Kianianmomeni A."/>
            <person name="Burglin T.R."/>
            <person name="Frech C."/>
            <person name="Turcotte B."/>
            <person name="Kopec K.O."/>
            <person name="Synnott J.M."/>
            <person name="Choo C."/>
            <person name="Paponov I."/>
            <person name="Finkler A."/>
            <person name="Soon Heng Tan C."/>
            <person name="Hutchins A.P."/>
            <person name="Weinmeier T."/>
            <person name="Rattei T."/>
            <person name="Chu J.S."/>
            <person name="Gimenez G."/>
            <person name="Irimia M."/>
            <person name="Rigden D.J."/>
            <person name="Fitzpatrick D.A."/>
            <person name="Lorenzo-Morales J."/>
            <person name="Bateman A."/>
            <person name="Chiu C.H."/>
            <person name="Tang P."/>
            <person name="Hegemann P."/>
            <person name="Fromm H."/>
            <person name="Raoult D."/>
            <person name="Greub G."/>
            <person name="Miranda-Saavedra D."/>
            <person name="Chen N."/>
            <person name="Nash P."/>
            <person name="Ginger M.L."/>
            <person name="Horn M."/>
            <person name="Schaap P."/>
            <person name="Caler L."/>
            <person name="Loftus B."/>
        </authorList>
    </citation>
    <scope>NUCLEOTIDE SEQUENCE [LARGE SCALE GENOMIC DNA]</scope>
    <source>
        <strain evidence="2 3">Neff</strain>
    </source>
</reference>
<feature type="region of interest" description="Disordered" evidence="1">
    <location>
        <begin position="138"/>
        <end position="176"/>
    </location>
</feature>
<dbReference type="VEuPathDB" id="AmoebaDB:ACA1_395190"/>
<dbReference type="EMBL" id="KB007948">
    <property type="protein sequence ID" value="ELR18702.1"/>
    <property type="molecule type" value="Genomic_DNA"/>
</dbReference>
<dbReference type="Proteomes" id="UP000011083">
    <property type="component" value="Unassembled WGS sequence"/>
</dbReference>
<dbReference type="GeneID" id="14919493"/>
<keyword evidence="3" id="KW-1185">Reference proteome</keyword>
<dbReference type="RefSeq" id="XP_004340745.1">
    <property type="nucleotide sequence ID" value="XM_004340697.1"/>
</dbReference>
<gene>
    <name evidence="2" type="ORF">ACA1_395190</name>
</gene>
<protein>
    <submittedName>
        <fullName evidence="2">Uncharacterized protein</fullName>
    </submittedName>
</protein>
<feature type="region of interest" description="Disordered" evidence="1">
    <location>
        <begin position="1"/>
        <end position="42"/>
    </location>
</feature>
<organism evidence="2 3">
    <name type="scientific">Acanthamoeba castellanii (strain ATCC 30010 / Neff)</name>
    <dbReference type="NCBI Taxonomy" id="1257118"/>
    <lineage>
        <taxon>Eukaryota</taxon>
        <taxon>Amoebozoa</taxon>
        <taxon>Discosea</taxon>
        <taxon>Longamoebia</taxon>
        <taxon>Centramoebida</taxon>
        <taxon>Acanthamoebidae</taxon>
        <taxon>Acanthamoeba</taxon>
    </lineage>
</organism>
<evidence type="ECO:0000313" key="3">
    <source>
        <dbReference type="Proteomes" id="UP000011083"/>
    </source>
</evidence>